<dbReference type="NCBIfam" id="NF033645">
    <property type="entry name" value="pilus_FilE"/>
    <property type="match status" value="1"/>
</dbReference>
<keyword evidence="2" id="KW-0732">Signal</keyword>
<feature type="compositionally biased region" description="Polar residues" evidence="1">
    <location>
        <begin position="73"/>
        <end position="83"/>
    </location>
</feature>
<feature type="region of interest" description="Disordered" evidence="1">
    <location>
        <begin position="53"/>
        <end position="83"/>
    </location>
</feature>
<dbReference type="Proteomes" id="UP000670925">
    <property type="component" value="Unassembled WGS sequence"/>
</dbReference>
<protein>
    <submittedName>
        <fullName evidence="4">Pilus assembly protein FilE</fullName>
    </submittedName>
</protein>
<dbReference type="EMBL" id="JAGFOT010000006">
    <property type="protein sequence ID" value="MBO3657769.1"/>
    <property type="molecule type" value="Genomic_DNA"/>
</dbReference>
<dbReference type="Pfam" id="PF22881">
    <property type="entry name" value="FilE_C"/>
    <property type="match status" value="1"/>
</dbReference>
<evidence type="ECO:0000259" key="3">
    <source>
        <dbReference type="Pfam" id="PF22881"/>
    </source>
</evidence>
<dbReference type="AlphaFoldDB" id="A0AAW4J5R7"/>
<sequence>MQNIIKQGSKFAILILAIACANGSNSYADGFYTIIGPDGRPMIVPTRNAKQDVVEKKQVDKEVPDQTKVKSIDTAQSSPSRPLEVNSITIKQPKSPQTLSVEPPSKVDNISSKRLETLNQIEQVNPAAQQKHTPPSKVEKEVKAPIVQEQKTSPIIETADVAVAQNKSIVKEKSPSAFEKIDGIEYVNSDYLEDQEFNLDGKKRFYMMPDGSGRLETVERKKGVSRSVLDKLLNRSVQSTAPIALSESYIRLSAQDLALAFENDQCFLKDYSKSIKTVTSQKDIGLWPRKPLKEKFEYDLVKLDDSVQYLQIDSYAGSNQKPLYYWPLVVFLDKEGCIKEGVSGFKSGTTNANLLQHAAIYGVIRVPLDAQYVMVTPLASAVDVPEQELSNQGQIKISVIQ</sequence>
<accession>A0AAW4J5R7</accession>
<feature type="signal peptide" evidence="2">
    <location>
        <begin position="1"/>
        <end position="28"/>
    </location>
</feature>
<dbReference type="RefSeq" id="WP_005091597.1">
    <property type="nucleotide sequence ID" value="NZ_CP031988.1"/>
</dbReference>
<comment type="caution">
    <text evidence="4">The sequence shown here is derived from an EMBL/GenBank/DDBJ whole genome shotgun (WGS) entry which is preliminary data.</text>
</comment>
<feature type="chain" id="PRO_5043487224" evidence="2">
    <location>
        <begin position="29"/>
        <end position="401"/>
    </location>
</feature>
<evidence type="ECO:0000313" key="5">
    <source>
        <dbReference type="Proteomes" id="UP000670925"/>
    </source>
</evidence>
<feature type="domain" description="FilE C-terminal" evidence="3">
    <location>
        <begin position="238"/>
        <end position="401"/>
    </location>
</feature>
<feature type="compositionally biased region" description="Basic and acidic residues" evidence="1">
    <location>
        <begin position="53"/>
        <end position="71"/>
    </location>
</feature>
<dbReference type="InterPro" id="IPR049782">
    <property type="entry name" value="FilE-like"/>
</dbReference>
<evidence type="ECO:0000256" key="2">
    <source>
        <dbReference type="SAM" id="SignalP"/>
    </source>
</evidence>
<name>A0AAW4J5R7_ACIHA</name>
<organism evidence="4 5">
    <name type="scientific">Acinetobacter haemolyticus</name>
    <dbReference type="NCBI Taxonomy" id="29430"/>
    <lineage>
        <taxon>Bacteria</taxon>
        <taxon>Pseudomonadati</taxon>
        <taxon>Pseudomonadota</taxon>
        <taxon>Gammaproteobacteria</taxon>
        <taxon>Moraxellales</taxon>
        <taxon>Moraxellaceae</taxon>
        <taxon>Acinetobacter</taxon>
    </lineage>
</organism>
<dbReference type="InterPro" id="IPR055226">
    <property type="entry name" value="FilE_C"/>
</dbReference>
<reference evidence="4" key="1">
    <citation type="submission" date="2021-03" db="EMBL/GenBank/DDBJ databases">
        <title>Acinetobacter spp. whole-genome sequenced from Terengganu.</title>
        <authorList>
            <person name="Mohd Rani F."/>
        </authorList>
    </citation>
    <scope>NUCLEOTIDE SEQUENCE</scope>
    <source>
        <strain evidence="4">AC1502</strain>
    </source>
</reference>
<evidence type="ECO:0000313" key="4">
    <source>
        <dbReference type="EMBL" id="MBO3657769.1"/>
    </source>
</evidence>
<evidence type="ECO:0000256" key="1">
    <source>
        <dbReference type="SAM" id="MobiDB-lite"/>
    </source>
</evidence>
<proteinExistence type="predicted"/>
<gene>
    <name evidence="4" type="primary">filE</name>
    <name evidence="4" type="ORF">J5N55_06660</name>
</gene>